<name>A0AC60NTY3_IXOPE</name>
<proteinExistence type="predicted"/>
<sequence>MATKLPNTAETRMLSGFSDILDWRPLEFLHPIHGDLICDVCGLVSESPVKQGCEHVYCSFCCKRAMDQKPPRCPMDDQKLVAGQPALAIPWAHQTVTNNRIRCPNAAQGCQYVAAPPTASEKAGTALKFLEEHYYGCLHHGVTCETCARSVVLEELMDHLRGSCGSTDTIPKIVVASASSSHLQDVE</sequence>
<keyword evidence="2" id="KW-1185">Reference proteome</keyword>
<comment type="caution">
    <text evidence="1">The sequence shown here is derived from an EMBL/GenBank/DDBJ whole genome shotgun (WGS) entry which is preliminary data.</text>
</comment>
<reference evidence="1 2" key="1">
    <citation type="journal article" date="2020" name="Cell">
        <title>Large-Scale Comparative Analyses of Tick Genomes Elucidate Their Genetic Diversity and Vector Capacities.</title>
        <authorList>
            <consortium name="Tick Genome and Microbiome Consortium (TIGMIC)"/>
            <person name="Jia N."/>
            <person name="Wang J."/>
            <person name="Shi W."/>
            <person name="Du L."/>
            <person name="Sun Y."/>
            <person name="Zhan W."/>
            <person name="Jiang J.F."/>
            <person name="Wang Q."/>
            <person name="Zhang B."/>
            <person name="Ji P."/>
            <person name="Bell-Sakyi L."/>
            <person name="Cui X.M."/>
            <person name="Yuan T.T."/>
            <person name="Jiang B.G."/>
            <person name="Yang W.F."/>
            <person name="Lam T.T."/>
            <person name="Chang Q.C."/>
            <person name="Ding S.J."/>
            <person name="Wang X.J."/>
            <person name="Zhu J.G."/>
            <person name="Ruan X.D."/>
            <person name="Zhao L."/>
            <person name="Wei J.T."/>
            <person name="Ye R.Z."/>
            <person name="Que T.C."/>
            <person name="Du C.H."/>
            <person name="Zhou Y.H."/>
            <person name="Cheng J.X."/>
            <person name="Dai P.F."/>
            <person name="Guo W.B."/>
            <person name="Han X.H."/>
            <person name="Huang E.J."/>
            <person name="Li L.F."/>
            <person name="Wei W."/>
            <person name="Gao Y.C."/>
            <person name="Liu J.Z."/>
            <person name="Shao H.Z."/>
            <person name="Wang X."/>
            <person name="Wang C.C."/>
            <person name="Yang T.C."/>
            <person name="Huo Q.B."/>
            <person name="Li W."/>
            <person name="Chen H.Y."/>
            <person name="Chen S.E."/>
            <person name="Zhou L.G."/>
            <person name="Ni X.B."/>
            <person name="Tian J.H."/>
            <person name="Sheng Y."/>
            <person name="Liu T."/>
            <person name="Pan Y.S."/>
            <person name="Xia L.Y."/>
            <person name="Li J."/>
            <person name="Zhao F."/>
            <person name="Cao W.C."/>
        </authorList>
    </citation>
    <scope>NUCLEOTIDE SEQUENCE [LARGE SCALE GENOMIC DNA]</scope>
    <source>
        <strain evidence="1">Iper-2018</strain>
    </source>
</reference>
<accession>A0AC60NTY3</accession>
<gene>
    <name evidence="1" type="ORF">HPB47_012277</name>
</gene>
<evidence type="ECO:0000313" key="2">
    <source>
        <dbReference type="Proteomes" id="UP000805193"/>
    </source>
</evidence>
<protein>
    <submittedName>
        <fullName evidence="1">Uncharacterized protein</fullName>
    </submittedName>
</protein>
<evidence type="ECO:0000313" key="1">
    <source>
        <dbReference type="EMBL" id="KAG0410601.1"/>
    </source>
</evidence>
<organism evidence="1 2">
    <name type="scientific">Ixodes persulcatus</name>
    <name type="common">Taiga tick</name>
    <dbReference type="NCBI Taxonomy" id="34615"/>
    <lineage>
        <taxon>Eukaryota</taxon>
        <taxon>Metazoa</taxon>
        <taxon>Ecdysozoa</taxon>
        <taxon>Arthropoda</taxon>
        <taxon>Chelicerata</taxon>
        <taxon>Arachnida</taxon>
        <taxon>Acari</taxon>
        <taxon>Parasitiformes</taxon>
        <taxon>Ixodida</taxon>
        <taxon>Ixodoidea</taxon>
        <taxon>Ixodidae</taxon>
        <taxon>Ixodinae</taxon>
        <taxon>Ixodes</taxon>
    </lineage>
</organism>
<dbReference type="Proteomes" id="UP000805193">
    <property type="component" value="Unassembled WGS sequence"/>
</dbReference>
<dbReference type="EMBL" id="JABSTQ010011507">
    <property type="protein sequence ID" value="KAG0410601.1"/>
    <property type="molecule type" value="Genomic_DNA"/>
</dbReference>